<accession>C0EFU0</accession>
<protein>
    <submittedName>
        <fullName evidence="1">Uncharacterized protein</fullName>
    </submittedName>
</protein>
<dbReference type="AlphaFoldDB" id="C0EFU0"/>
<dbReference type="EMBL" id="ACEC01000093">
    <property type="protein sequence ID" value="EEG29719.1"/>
    <property type="molecule type" value="Genomic_DNA"/>
</dbReference>
<dbReference type="HOGENOM" id="CLU_3097414_0_0_9"/>
<comment type="caution">
    <text evidence="1">The sequence shown here is derived from an EMBL/GenBank/DDBJ whole genome shotgun (WGS) entry which is preliminary data.</text>
</comment>
<organism evidence="1 2">
    <name type="scientific">[Clostridium] methylpentosum DSM 5476</name>
    <dbReference type="NCBI Taxonomy" id="537013"/>
    <lineage>
        <taxon>Bacteria</taxon>
        <taxon>Bacillati</taxon>
        <taxon>Bacillota</taxon>
        <taxon>Clostridia</taxon>
        <taxon>Eubacteriales</taxon>
        <taxon>Oscillospiraceae</taxon>
        <taxon>Oscillospiraceae incertae sedis</taxon>
    </lineage>
</organism>
<evidence type="ECO:0000313" key="2">
    <source>
        <dbReference type="Proteomes" id="UP000003340"/>
    </source>
</evidence>
<reference evidence="1 2" key="2">
    <citation type="submission" date="2009-02" db="EMBL/GenBank/DDBJ databases">
        <title>Draft genome sequence of Clostridium methylpentosum (DSM 5476).</title>
        <authorList>
            <person name="Sudarsanam P."/>
            <person name="Ley R."/>
            <person name="Guruge J."/>
            <person name="Turnbaugh P.J."/>
            <person name="Mahowald M."/>
            <person name="Liep D."/>
            <person name="Gordon J."/>
        </authorList>
    </citation>
    <scope>NUCLEOTIDE SEQUENCE [LARGE SCALE GENOMIC DNA]</scope>
    <source>
        <strain evidence="1 2">DSM 5476</strain>
    </source>
</reference>
<proteinExistence type="predicted"/>
<evidence type="ECO:0000313" key="1">
    <source>
        <dbReference type="EMBL" id="EEG29719.1"/>
    </source>
</evidence>
<dbReference type="Proteomes" id="UP000003340">
    <property type="component" value="Unassembled WGS sequence"/>
</dbReference>
<name>C0EFU0_9FIRM</name>
<keyword evidence="2" id="KW-1185">Reference proteome</keyword>
<sequence length="51" mass="6088">MLLFFRLPPSYPRKKAARFFMPDGFLRNVIAQIIFFCGCWLRKALILQCSY</sequence>
<reference evidence="1 2" key="1">
    <citation type="submission" date="2009-01" db="EMBL/GenBank/DDBJ databases">
        <authorList>
            <person name="Fulton L."/>
            <person name="Clifton S."/>
            <person name="Fulton B."/>
            <person name="Xu J."/>
            <person name="Minx P."/>
            <person name="Pepin K.H."/>
            <person name="Johnson M."/>
            <person name="Bhonagiri V."/>
            <person name="Nash W.E."/>
            <person name="Mardis E.R."/>
            <person name="Wilson R.K."/>
        </authorList>
    </citation>
    <scope>NUCLEOTIDE SEQUENCE [LARGE SCALE GENOMIC DNA]</scope>
    <source>
        <strain evidence="1 2">DSM 5476</strain>
    </source>
</reference>
<gene>
    <name evidence="1" type="ORF">CLOSTMETH_02732</name>
</gene>